<keyword evidence="3" id="KW-1185">Reference proteome</keyword>
<dbReference type="CDD" id="cd06587">
    <property type="entry name" value="VOC"/>
    <property type="match status" value="1"/>
</dbReference>
<dbReference type="RefSeq" id="WP_229120214.1">
    <property type="nucleotide sequence ID" value="NZ_CP064791.1"/>
</dbReference>
<dbReference type="SUPFAM" id="SSF54593">
    <property type="entry name" value="Glyoxalase/Bleomycin resistance protein/Dihydroxybiphenyl dioxygenase"/>
    <property type="match status" value="1"/>
</dbReference>
<dbReference type="Proteomes" id="UP000663292">
    <property type="component" value="Chromosome"/>
</dbReference>
<dbReference type="AlphaFoldDB" id="A0A897NW30"/>
<protein>
    <recommendedName>
        <fullName evidence="1">Glyoxalase/fosfomycin resistance/dioxygenase domain-containing protein</fullName>
    </recommendedName>
</protein>
<dbReference type="Gene3D" id="3.10.180.10">
    <property type="entry name" value="2,3-Dihydroxybiphenyl 1,2-Dioxygenase, domain 1"/>
    <property type="match status" value="1"/>
</dbReference>
<dbReference type="Pfam" id="PF00903">
    <property type="entry name" value="Glyoxalase"/>
    <property type="match status" value="1"/>
</dbReference>
<organism evidence="2 3">
    <name type="scientific">Halapricum desulfuricans</name>
    <dbReference type="NCBI Taxonomy" id="2841257"/>
    <lineage>
        <taxon>Archaea</taxon>
        <taxon>Methanobacteriati</taxon>
        <taxon>Methanobacteriota</taxon>
        <taxon>Stenosarchaea group</taxon>
        <taxon>Halobacteria</taxon>
        <taxon>Halobacteriales</taxon>
        <taxon>Haloarculaceae</taxon>
        <taxon>Halapricum</taxon>
    </lineage>
</organism>
<gene>
    <name evidence="2" type="ORF">HSEST_1424</name>
</gene>
<dbReference type="GeneID" id="68858061"/>
<dbReference type="InterPro" id="IPR004360">
    <property type="entry name" value="Glyas_Fos-R_dOase_dom"/>
</dbReference>
<dbReference type="EMBL" id="CP064791">
    <property type="protein sequence ID" value="QSG14953.1"/>
    <property type="molecule type" value="Genomic_DNA"/>
</dbReference>
<reference evidence="2 3" key="1">
    <citation type="submission" date="2020-11" db="EMBL/GenBank/DDBJ databases">
        <title>Carbohydrate-dependent, anaerobic sulfur respiration: A novel catabolism in halophilic archaea.</title>
        <authorList>
            <person name="Sorokin D.Y."/>
            <person name="Messina E."/>
            <person name="Smedile F."/>
            <person name="La Cono V."/>
            <person name="Hallsworth J.E."/>
            <person name="Yakimov M.M."/>
        </authorList>
    </citation>
    <scope>NUCLEOTIDE SEQUENCE [LARGE SCALE GENOMIC DNA]</scope>
    <source>
        <strain evidence="2 3">HSR-Est</strain>
    </source>
</reference>
<name>A0A897NW30_9EURY</name>
<dbReference type="InterPro" id="IPR029068">
    <property type="entry name" value="Glyas_Bleomycin-R_OHBP_Dase"/>
</dbReference>
<feature type="domain" description="Glyoxalase/fosfomycin resistance/dioxygenase" evidence="1">
    <location>
        <begin position="9"/>
        <end position="106"/>
    </location>
</feature>
<evidence type="ECO:0000259" key="1">
    <source>
        <dbReference type="Pfam" id="PF00903"/>
    </source>
</evidence>
<evidence type="ECO:0000313" key="3">
    <source>
        <dbReference type="Proteomes" id="UP000663292"/>
    </source>
</evidence>
<proteinExistence type="predicted"/>
<evidence type="ECO:0000313" key="2">
    <source>
        <dbReference type="EMBL" id="QSG14953.1"/>
    </source>
</evidence>
<sequence length="131" mass="14703">MSGIVFFGTDRHDAVVDFYTERLDFDVWLEQPACTILRHGTLLVGFCQREETETGGIVTVVLDDRDAVDEWYDRLTDVAEGPPTENTEYRIYNFFGTDPDGRSFEVQTFLHGTGSIPGAGTQSETRNPSDT</sequence>
<accession>A0A897NW30</accession>